<accession>A0A1M6XP76</accession>
<feature type="compositionally biased region" description="Basic residues" evidence="1">
    <location>
        <begin position="1"/>
        <end position="16"/>
    </location>
</feature>
<evidence type="ECO:0000313" key="3">
    <source>
        <dbReference type="EMBL" id="SED00546.1"/>
    </source>
</evidence>
<evidence type="ECO:0000256" key="1">
    <source>
        <dbReference type="SAM" id="MobiDB-lite"/>
    </source>
</evidence>
<keyword evidence="2" id="KW-0472">Membrane</keyword>
<gene>
    <name evidence="3" type="ORF">SAMN05444171_2828</name>
</gene>
<evidence type="ECO:0000256" key="2">
    <source>
        <dbReference type="SAM" id="Phobius"/>
    </source>
</evidence>
<name>A0A1M6XP76_9BRAD</name>
<sequence>MSAKTTSKKAKRKKSRTGPPPVDAASTISMATQNLTNMVVVFAVSGTVLLGLLAARHF</sequence>
<keyword evidence="2" id="KW-0812">Transmembrane</keyword>
<reference evidence="3 4" key="1">
    <citation type="submission" date="2016-10" db="EMBL/GenBank/DDBJ databases">
        <authorList>
            <person name="de Groot N.N."/>
        </authorList>
    </citation>
    <scope>NUCLEOTIDE SEQUENCE [LARGE SCALE GENOMIC DNA]</scope>
    <source>
        <strain evidence="3 4">GAS522</strain>
    </source>
</reference>
<keyword evidence="2" id="KW-1133">Transmembrane helix</keyword>
<proteinExistence type="predicted"/>
<organism evidence="3 4">
    <name type="scientific">Bradyrhizobium lablabi</name>
    <dbReference type="NCBI Taxonomy" id="722472"/>
    <lineage>
        <taxon>Bacteria</taxon>
        <taxon>Pseudomonadati</taxon>
        <taxon>Pseudomonadota</taxon>
        <taxon>Alphaproteobacteria</taxon>
        <taxon>Hyphomicrobiales</taxon>
        <taxon>Nitrobacteraceae</taxon>
        <taxon>Bradyrhizobium</taxon>
    </lineage>
</organism>
<evidence type="ECO:0000313" key="4">
    <source>
        <dbReference type="Proteomes" id="UP000183208"/>
    </source>
</evidence>
<feature type="transmembrane region" description="Helical" evidence="2">
    <location>
        <begin position="35"/>
        <end position="55"/>
    </location>
</feature>
<dbReference type="Proteomes" id="UP000183208">
    <property type="component" value="Unassembled WGS sequence"/>
</dbReference>
<dbReference type="AlphaFoldDB" id="A0A1M6XP76"/>
<protein>
    <submittedName>
        <fullName evidence="3">Uncharacterized protein</fullName>
    </submittedName>
</protein>
<dbReference type="EMBL" id="FNTI01000001">
    <property type="protein sequence ID" value="SED00546.1"/>
    <property type="molecule type" value="Genomic_DNA"/>
</dbReference>
<feature type="region of interest" description="Disordered" evidence="1">
    <location>
        <begin position="1"/>
        <end position="25"/>
    </location>
</feature>